<comment type="caution">
    <text evidence="1">The sequence shown here is derived from an EMBL/GenBank/DDBJ whole genome shotgun (WGS) entry which is preliminary data.</text>
</comment>
<keyword evidence="2" id="KW-1185">Reference proteome</keyword>
<reference evidence="1" key="1">
    <citation type="submission" date="2022-12" db="EMBL/GenBank/DDBJ databases">
        <authorList>
            <person name="Petersen C."/>
        </authorList>
    </citation>
    <scope>NUCLEOTIDE SEQUENCE</scope>
    <source>
        <strain evidence="1">IBT 21472</strain>
    </source>
</reference>
<gene>
    <name evidence="1" type="ORF">N7476_000371</name>
</gene>
<name>A0A9W9UC29_9EURO</name>
<dbReference type="Proteomes" id="UP001147746">
    <property type="component" value="Unassembled WGS sequence"/>
</dbReference>
<dbReference type="EMBL" id="JAPZBO010000001">
    <property type="protein sequence ID" value="KAJ5330588.1"/>
    <property type="molecule type" value="Genomic_DNA"/>
</dbReference>
<reference evidence="1" key="2">
    <citation type="journal article" date="2023" name="IMA Fungus">
        <title>Comparative genomic study of the Penicillium genus elucidates a diverse pangenome and 15 lateral gene transfer events.</title>
        <authorList>
            <person name="Petersen C."/>
            <person name="Sorensen T."/>
            <person name="Nielsen M.R."/>
            <person name="Sondergaard T.E."/>
            <person name="Sorensen J.L."/>
            <person name="Fitzpatrick D.A."/>
            <person name="Frisvad J.C."/>
            <person name="Nielsen K.L."/>
        </authorList>
    </citation>
    <scope>NUCLEOTIDE SEQUENCE</scope>
    <source>
        <strain evidence="1">IBT 21472</strain>
    </source>
</reference>
<evidence type="ECO:0000313" key="1">
    <source>
        <dbReference type="EMBL" id="KAJ5330588.1"/>
    </source>
</evidence>
<dbReference type="AlphaFoldDB" id="A0A9W9UC29"/>
<sequence>MANCYSLHLGAININYSDAPSEDVNQVGHNVTCCVRGSTCMSNGIYKNSNSDRHYTADYTDPTLQDPSYQNHYSHDRNISYKHKHVFGLFILILIFDKLAPGLLPE</sequence>
<protein>
    <submittedName>
        <fullName evidence="1">Uncharacterized protein</fullName>
    </submittedName>
</protein>
<evidence type="ECO:0000313" key="2">
    <source>
        <dbReference type="Proteomes" id="UP001147746"/>
    </source>
</evidence>
<organism evidence="1 2">
    <name type="scientific">Penicillium atrosanguineum</name>
    <dbReference type="NCBI Taxonomy" id="1132637"/>
    <lineage>
        <taxon>Eukaryota</taxon>
        <taxon>Fungi</taxon>
        <taxon>Dikarya</taxon>
        <taxon>Ascomycota</taxon>
        <taxon>Pezizomycotina</taxon>
        <taxon>Eurotiomycetes</taxon>
        <taxon>Eurotiomycetidae</taxon>
        <taxon>Eurotiales</taxon>
        <taxon>Aspergillaceae</taxon>
        <taxon>Penicillium</taxon>
    </lineage>
</organism>
<proteinExistence type="predicted"/>
<accession>A0A9W9UC29</accession>